<dbReference type="InterPro" id="IPR015943">
    <property type="entry name" value="WD40/YVTN_repeat-like_dom_sf"/>
</dbReference>
<dbReference type="SUPFAM" id="SSF55816">
    <property type="entry name" value="5'-nucleotidase (syn. UDP-sugar hydrolase), C-terminal domain"/>
    <property type="match status" value="1"/>
</dbReference>
<evidence type="ECO:0000313" key="4">
    <source>
        <dbReference type="EMBL" id="GGJ35035.1"/>
    </source>
</evidence>
<dbReference type="Gene3D" id="2.150.10.10">
    <property type="entry name" value="Serralysin-like metalloprotease, C-terminal"/>
    <property type="match status" value="5"/>
</dbReference>
<dbReference type="EMBL" id="BMKW01000013">
    <property type="protein sequence ID" value="GGJ35035.1"/>
    <property type="molecule type" value="Genomic_DNA"/>
</dbReference>
<dbReference type="SUPFAM" id="SSF50969">
    <property type="entry name" value="YVTN repeat-like/Quinoprotein amine dehydrogenase"/>
    <property type="match status" value="1"/>
</dbReference>
<dbReference type="NCBIfam" id="NF038117">
    <property type="entry name" value="choice_anch_I"/>
    <property type="match status" value="1"/>
</dbReference>
<organism evidence="4 5">
    <name type="scientific">Neoroseomonas lacus</name>
    <dbReference type="NCBI Taxonomy" id="287609"/>
    <lineage>
        <taxon>Bacteria</taxon>
        <taxon>Pseudomonadati</taxon>
        <taxon>Pseudomonadota</taxon>
        <taxon>Alphaproteobacteria</taxon>
        <taxon>Acetobacterales</taxon>
        <taxon>Acetobacteraceae</taxon>
        <taxon>Neoroseomonas</taxon>
    </lineage>
</organism>
<dbReference type="PANTHER" id="PTHR46928:SF1">
    <property type="entry name" value="MESENCHYME-SPECIFIC CELL SURFACE GLYCOPROTEIN"/>
    <property type="match status" value="1"/>
</dbReference>
<gene>
    <name evidence="4" type="ORF">GCM10011320_48510</name>
</gene>
<dbReference type="GO" id="GO:0009166">
    <property type="term" value="P:nucleotide catabolic process"/>
    <property type="evidence" value="ECO:0007669"/>
    <property type="project" value="InterPro"/>
</dbReference>
<dbReference type="Pfam" id="PF22494">
    <property type="entry name" value="choice_anch_I"/>
    <property type="match status" value="1"/>
</dbReference>
<dbReference type="GO" id="GO:0016787">
    <property type="term" value="F:hydrolase activity"/>
    <property type="evidence" value="ECO:0007669"/>
    <property type="project" value="InterPro"/>
</dbReference>
<dbReference type="Gene3D" id="3.60.21.10">
    <property type="match status" value="1"/>
</dbReference>
<comment type="caution">
    <text evidence="4">The sequence shown here is derived from an EMBL/GenBank/DDBJ whole genome shotgun (WGS) entry which is preliminary data.</text>
</comment>
<dbReference type="PROSITE" id="PS00330">
    <property type="entry name" value="HEMOLYSIN_CALCIUM"/>
    <property type="match status" value="6"/>
</dbReference>
<dbReference type="InterPro" id="IPR011049">
    <property type="entry name" value="Serralysin-like_metalloprot_C"/>
</dbReference>
<dbReference type="InterPro" id="IPR036907">
    <property type="entry name" value="5'-Nucleotdase_C_sf"/>
</dbReference>
<feature type="domain" description="Choice-of-anchor I" evidence="3">
    <location>
        <begin position="27"/>
        <end position="490"/>
    </location>
</feature>
<accession>A0A917L0Q4</accession>
<dbReference type="Gene3D" id="2.130.10.10">
    <property type="entry name" value="YVTN repeat-like/Quinoprotein amine dehydrogenase"/>
    <property type="match status" value="1"/>
</dbReference>
<sequence>MSGTQLSATKAFTVAHTAANGSAALNAEVATFDAASGLLFVAGGAGIDAIDPATGAILATLSTTSYGFVNSVAAHDGVVAIVLESVPKTEPGKVIVLDVARSGDTVTLTLRDFGGTDYLTVGAQPDQIGFTPDGTRLLTANEGEPNSYGAADSVDPVGSVSIIDIATGAVSTADFAAFNDQADALKAAGVRLFGPGATVAQDLEPEYITVDPNDPTTAYVTLQEANAIGVLDIPSATFTAIIPLGLKDHSIAGNEISASDTDNVFAPGLYDNVYGMYQPDGIAAVGIGGTTYLITANEGDARTDWPGYNEEARISALNLDPTAFPDLNGNGKADVVDAIGRLTVSIATGDTDGDGDYDQLHVFGGRSFSVWTTDGHQVFDSGNTLDALIATYFPGSYDENRDDNKGVEPETIKIGQIGGDTYVFVALERADGVATFRMDGPDDFTFTGFYTSAGDDAPEVITFIPAESSPTGEAMIVAPNEGSATTSAYTLNATFKLQILSYYGESGLLGVDTAPIMGALIDKFDNEYANTLVLGEGDSYIPGPWLIAGADPSLNGVPGIGATALGRPDIAIMNAFGTDASALGNHEFDLGSPVFTGAIAGSGAWGGALFPLITSNLDVSADSSVRALADASLGGNAGNNFAGQEVSNIRAKIAPYAVSTQGDEKIGIVGLTTWELLTKTSPNGTRPLDDGDPNTSDLQEVAIYLQAAVDALEAQGVNKIIMVDQLDTLARNEALASLVHGIDIMVAGGGHERLGDADDVAYPFNGHDADFAGTFPIVATDAHGDTTLIVTTDTEYTYLGRLVVEFDADGRIIPSSLDPAINGAYASTEEVLQQAYGTTDSAAEIVAGSTIGSQVQAITDAIDAVISAKDGNIFGYTNVYLEGDRVFGRTQEVNLGNITADANLVAAQDALGGGALVVSLKNGGGIRASIGSVNADGDKLPPAASEVKPAGAISQLDIENALRFDNRLMVFDTDAQGLLNIMNFAAGLSSGPAQQSGGYMQIGGLRVSYDPDNAAGHKVSSISLIDATGAIIARIAENGVVSADAPALISMVTLNFTANGGDGYPVKANGQNFRYLLTDGTVSAAVDESLDFTAEATMQTVGASNATVLGEQKAFEDYLQQNHATPATAYDVADTGAAGDTRIQNLNFVAEDTVLDGITRTGGFGADSLVGGIGDDLIKASAGNDTVLGDIGNDSLAGHAGDDSIDGGNGADSITGDGGADTLHGGAGADILAGGNGSDVIDAGDDNDLVDGGNGADTLLGGGGDDTLLGGALADSLVGGTGNDTVGGGFANDVLHGGDGADSLSGDDGADGLYGEAGADTLVGGERADHLVGGADNDWLDGGTGGDTLLGGDGEDVVLGGAQGDSLVGGTGNDTLDGGDGNDTLLGDAGADSLVGGLGADTLSGGADADTLVGGFNSDLLDGGDGNDVLEGGNGFDTLRGGDGEDTLLGERNRDLLDGGIGNDTLDGGDQADTLIGGAGDDVLTGGGGDDVFVFGAGGGSDIITDLARFETIRILDGLTVTDQTLGDIGGDAADDLVLTLSDGGMITLLDVQVIHAGVLTFA</sequence>
<dbReference type="InterPro" id="IPR018511">
    <property type="entry name" value="Hemolysin-typ_Ca-bd_CS"/>
</dbReference>
<dbReference type="InterPro" id="IPR055188">
    <property type="entry name" value="Choice_anch_I"/>
</dbReference>
<dbReference type="RefSeq" id="WP_188971649.1">
    <property type="nucleotide sequence ID" value="NZ_BMKW01000013.1"/>
</dbReference>
<name>A0A917L0Q4_9PROT</name>
<dbReference type="SUPFAM" id="SSF56300">
    <property type="entry name" value="Metallo-dependent phosphatases"/>
    <property type="match status" value="1"/>
</dbReference>
<dbReference type="InterPro" id="IPR008334">
    <property type="entry name" value="5'-Nucleotdase_C"/>
</dbReference>
<dbReference type="PANTHER" id="PTHR46928">
    <property type="entry name" value="MESENCHYME-SPECIFIC CELL SURFACE GLYCOPROTEIN"/>
    <property type="match status" value="1"/>
</dbReference>
<dbReference type="InterPro" id="IPR011044">
    <property type="entry name" value="Quino_amine_DH_bsu"/>
</dbReference>
<dbReference type="GO" id="GO:0005509">
    <property type="term" value="F:calcium ion binding"/>
    <property type="evidence" value="ECO:0007669"/>
    <property type="project" value="InterPro"/>
</dbReference>
<dbReference type="Gene3D" id="3.90.780.10">
    <property type="entry name" value="5'-Nucleotidase, C-terminal domain"/>
    <property type="match status" value="1"/>
</dbReference>
<dbReference type="Pfam" id="PF02872">
    <property type="entry name" value="5_nucleotid_C"/>
    <property type="match status" value="1"/>
</dbReference>
<feature type="domain" description="5'-Nucleotidase C-terminal" evidence="2">
    <location>
        <begin position="887"/>
        <end position="1066"/>
    </location>
</feature>
<evidence type="ECO:0000259" key="2">
    <source>
        <dbReference type="Pfam" id="PF02872"/>
    </source>
</evidence>
<proteinExistence type="predicted"/>
<feature type="compositionally biased region" description="Gly residues" evidence="1">
    <location>
        <begin position="1342"/>
        <end position="1352"/>
    </location>
</feature>
<feature type="region of interest" description="Disordered" evidence="1">
    <location>
        <begin position="1334"/>
        <end position="1354"/>
    </location>
</feature>
<dbReference type="SUPFAM" id="SSF51120">
    <property type="entry name" value="beta-Roll"/>
    <property type="match status" value="3"/>
</dbReference>
<dbReference type="PRINTS" id="PR00313">
    <property type="entry name" value="CABNDNGRPT"/>
</dbReference>
<evidence type="ECO:0008006" key="6">
    <source>
        <dbReference type="Google" id="ProtNLM"/>
    </source>
</evidence>
<evidence type="ECO:0000313" key="5">
    <source>
        <dbReference type="Proteomes" id="UP000661507"/>
    </source>
</evidence>
<evidence type="ECO:0000256" key="1">
    <source>
        <dbReference type="SAM" id="MobiDB-lite"/>
    </source>
</evidence>
<dbReference type="Pfam" id="PF00353">
    <property type="entry name" value="HemolysinCabind"/>
    <property type="match status" value="7"/>
</dbReference>
<dbReference type="InterPro" id="IPR001343">
    <property type="entry name" value="Hemolysn_Ca-bd"/>
</dbReference>
<reference evidence="4" key="2">
    <citation type="submission" date="2020-09" db="EMBL/GenBank/DDBJ databases">
        <authorList>
            <person name="Sun Q."/>
            <person name="Zhou Y."/>
        </authorList>
    </citation>
    <scope>NUCLEOTIDE SEQUENCE</scope>
    <source>
        <strain evidence="4">CGMCC 1.3617</strain>
    </source>
</reference>
<evidence type="ECO:0000259" key="3">
    <source>
        <dbReference type="Pfam" id="PF22494"/>
    </source>
</evidence>
<dbReference type="Proteomes" id="UP000661507">
    <property type="component" value="Unassembled WGS sequence"/>
</dbReference>
<reference evidence="4" key="1">
    <citation type="journal article" date="2014" name="Int. J. Syst. Evol. Microbiol.">
        <title>Complete genome sequence of Corynebacterium casei LMG S-19264T (=DSM 44701T), isolated from a smear-ripened cheese.</title>
        <authorList>
            <consortium name="US DOE Joint Genome Institute (JGI-PGF)"/>
            <person name="Walter F."/>
            <person name="Albersmeier A."/>
            <person name="Kalinowski J."/>
            <person name="Ruckert C."/>
        </authorList>
    </citation>
    <scope>NUCLEOTIDE SEQUENCE</scope>
    <source>
        <strain evidence="4">CGMCC 1.3617</strain>
    </source>
</reference>
<dbReference type="InterPro" id="IPR052956">
    <property type="entry name" value="Mesenchyme-surface_protein"/>
</dbReference>
<keyword evidence="5" id="KW-1185">Reference proteome</keyword>
<protein>
    <recommendedName>
        <fullName evidence="6">5'-Nucleotidase C-terminal domain-containing protein</fullName>
    </recommendedName>
</protein>
<dbReference type="InterPro" id="IPR029052">
    <property type="entry name" value="Metallo-depent_PP-like"/>
</dbReference>